<accession>A0A5C5WKZ8</accession>
<dbReference type="InterPro" id="IPR003769">
    <property type="entry name" value="ClpS_core"/>
</dbReference>
<dbReference type="Proteomes" id="UP000316598">
    <property type="component" value="Unassembled WGS sequence"/>
</dbReference>
<dbReference type="InterPro" id="IPR022935">
    <property type="entry name" value="ClpS"/>
</dbReference>
<dbReference type="OrthoDB" id="286350at2"/>
<proteinExistence type="predicted"/>
<dbReference type="PANTHER" id="PTHR33473:SF17">
    <property type="entry name" value="ATP-DEPENDENT CLP PROTEASE ADAPTER PROTEIN CLPS1, CHLOROPLASTIC"/>
    <property type="match status" value="1"/>
</dbReference>
<feature type="domain" description="Adaptor protein ClpS core" evidence="2">
    <location>
        <begin position="30"/>
        <end position="99"/>
    </location>
</feature>
<organism evidence="3 4">
    <name type="scientific">Rubripirellula amarantea</name>
    <dbReference type="NCBI Taxonomy" id="2527999"/>
    <lineage>
        <taxon>Bacteria</taxon>
        <taxon>Pseudomonadati</taxon>
        <taxon>Planctomycetota</taxon>
        <taxon>Planctomycetia</taxon>
        <taxon>Pirellulales</taxon>
        <taxon>Pirellulaceae</taxon>
        <taxon>Rubripirellula</taxon>
    </lineage>
</organism>
<dbReference type="InterPro" id="IPR014719">
    <property type="entry name" value="Ribosomal_bL12_C/ClpS-like"/>
</dbReference>
<dbReference type="RefSeq" id="WP_146516417.1">
    <property type="nucleotide sequence ID" value="NZ_SJPI01000002.1"/>
</dbReference>
<name>A0A5C5WKZ8_9BACT</name>
<evidence type="ECO:0000313" key="4">
    <source>
        <dbReference type="Proteomes" id="UP000316598"/>
    </source>
</evidence>
<dbReference type="Pfam" id="PF02617">
    <property type="entry name" value="ClpS"/>
    <property type="match status" value="1"/>
</dbReference>
<dbReference type="GO" id="GO:0030163">
    <property type="term" value="P:protein catabolic process"/>
    <property type="evidence" value="ECO:0007669"/>
    <property type="project" value="InterPro"/>
</dbReference>
<dbReference type="EMBL" id="SJPI01000002">
    <property type="protein sequence ID" value="TWT51350.1"/>
    <property type="molecule type" value="Genomic_DNA"/>
</dbReference>
<dbReference type="SUPFAM" id="SSF54736">
    <property type="entry name" value="ClpS-like"/>
    <property type="match status" value="1"/>
</dbReference>
<dbReference type="PANTHER" id="PTHR33473">
    <property type="entry name" value="ATP-DEPENDENT CLP PROTEASE ADAPTER PROTEIN CLPS1, CHLOROPLASTIC"/>
    <property type="match status" value="1"/>
</dbReference>
<sequence length="120" mass="13784">MSDQQSMVAEPEVVVHTQDEKKLEKQNKRKKQPRYNVVLWDDTDHSYDYVVLMMKQLFHHPIETGFQIAKQVDKGGKAICLTTTMEHAELKRDQIHAFGKDDLIARCTGSMSATIEPVPE</sequence>
<keyword evidence="4" id="KW-1185">Reference proteome</keyword>
<keyword evidence="3" id="KW-0645">Protease</keyword>
<feature type="compositionally biased region" description="Basic and acidic residues" evidence="1">
    <location>
        <begin position="17"/>
        <end position="26"/>
    </location>
</feature>
<protein>
    <submittedName>
        <fullName evidence="3">ATP-dependent Clp protease adaptor protein ClpS</fullName>
    </submittedName>
</protein>
<keyword evidence="3" id="KW-0378">Hydrolase</keyword>
<dbReference type="GO" id="GO:0006508">
    <property type="term" value="P:proteolysis"/>
    <property type="evidence" value="ECO:0007669"/>
    <property type="project" value="UniProtKB-KW"/>
</dbReference>
<feature type="region of interest" description="Disordered" evidence="1">
    <location>
        <begin position="1"/>
        <end position="31"/>
    </location>
</feature>
<gene>
    <name evidence="3" type="ORF">Pla22_41270</name>
</gene>
<comment type="caution">
    <text evidence="3">The sequence shown here is derived from an EMBL/GenBank/DDBJ whole genome shotgun (WGS) entry which is preliminary data.</text>
</comment>
<dbReference type="GO" id="GO:0008233">
    <property type="term" value="F:peptidase activity"/>
    <property type="evidence" value="ECO:0007669"/>
    <property type="project" value="UniProtKB-KW"/>
</dbReference>
<evidence type="ECO:0000259" key="2">
    <source>
        <dbReference type="Pfam" id="PF02617"/>
    </source>
</evidence>
<dbReference type="Gene3D" id="3.30.1390.10">
    <property type="match status" value="1"/>
</dbReference>
<dbReference type="AlphaFoldDB" id="A0A5C5WKZ8"/>
<evidence type="ECO:0000256" key="1">
    <source>
        <dbReference type="SAM" id="MobiDB-lite"/>
    </source>
</evidence>
<evidence type="ECO:0000313" key="3">
    <source>
        <dbReference type="EMBL" id="TWT51350.1"/>
    </source>
</evidence>
<reference evidence="3 4" key="1">
    <citation type="submission" date="2019-02" db="EMBL/GenBank/DDBJ databases">
        <title>Deep-cultivation of Planctomycetes and their phenomic and genomic characterization uncovers novel biology.</title>
        <authorList>
            <person name="Wiegand S."/>
            <person name="Jogler M."/>
            <person name="Boedeker C."/>
            <person name="Pinto D."/>
            <person name="Vollmers J."/>
            <person name="Rivas-Marin E."/>
            <person name="Kohn T."/>
            <person name="Peeters S.H."/>
            <person name="Heuer A."/>
            <person name="Rast P."/>
            <person name="Oberbeckmann S."/>
            <person name="Bunk B."/>
            <person name="Jeske O."/>
            <person name="Meyerdierks A."/>
            <person name="Storesund J.E."/>
            <person name="Kallscheuer N."/>
            <person name="Luecker S."/>
            <person name="Lage O.M."/>
            <person name="Pohl T."/>
            <person name="Merkel B.J."/>
            <person name="Hornburger P."/>
            <person name="Mueller R.-W."/>
            <person name="Bruemmer F."/>
            <person name="Labrenz M."/>
            <person name="Spormann A.M."/>
            <person name="Op Den Camp H."/>
            <person name="Overmann J."/>
            <person name="Amann R."/>
            <person name="Jetten M.S.M."/>
            <person name="Mascher T."/>
            <person name="Medema M.H."/>
            <person name="Devos D.P."/>
            <person name="Kaster A.-K."/>
            <person name="Ovreas L."/>
            <person name="Rohde M."/>
            <person name="Galperin M.Y."/>
            <person name="Jogler C."/>
        </authorList>
    </citation>
    <scope>NUCLEOTIDE SEQUENCE [LARGE SCALE GENOMIC DNA]</scope>
    <source>
        <strain evidence="3 4">Pla22</strain>
    </source>
</reference>